<keyword evidence="1" id="KW-0539">Nucleus</keyword>
<accession>A0A8E2J910</accession>
<protein>
    <recommendedName>
        <fullName evidence="3">Heterokaryon incompatibility domain-containing protein</fullName>
    </recommendedName>
</protein>
<name>A0A8E2J910_9PEZI</name>
<feature type="compositionally biased region" description="Basic and acidic residues" evidence="2">
    <location>
        <begin position="124"/>
        <end position="134"/>
    </location>
</feature>
<feature type="compositionally biased region" description="Basic and acidic residues" evidence="2">
    <location>
        <begin position="153"/>
        <end position="166"/>
    </location>
</feature>
<gene>
    <name evidence="4" type="ORF">K432DRAFT_430384</name>
</gene>
<organism evidence="4 5">
    <name type="scientific">Lepidopterella palustris CBS 459.81</name>
    <dbReference type="NCBI Taxonomy" id="1314670"/>
    <lineage>
        <taxon>Eukaryota</taxon>
        <taxon>Fungi</taxon>
        <taxon>Dikarya</taxon>
        <taxon>Ascomycota</taxon>
        <taxon>Pezizomycotina</taxon>
        <taxon>Dothideomycetes</taxon>
        <taxon>Pleosporomycetidae</taxon>
        <taxon>Mytilinidiales</taxon>
        <taxon>Argynnaceae</taxon>
        <taxon>Lepidopterella</taxon>
    </lineage>
</organism>
<dbReference type="Proteomes" id="UP000250266">
    <property type="component" value="Unassembled WGS sequence"/>
</dbReference>
<evidence type="ECO:0000259" key="3">
    <source>
        <dbReference type="Pfam" id="PF06985"/>
    </source>
</evidence>
<reference evidence="4 5" key="1">
    <citation type="journal article" date="2016" name="Nat. Commun.">
        <title>Ectomycorrhizal ecology is imprinted in the genome of the dominant symbiotic fungus Cenococcum geophilum.</title>
        <authorList>
            <consortium name="DOE Joint Genome Institute"/>
            <person name="Peter M."/>
            <person name="Kohler A."/>
            <person name="Ohm R.A."/>
            <person name="Kuo A."/>
            <person name="Krutzmann J."/>
            <person name="Morin E."/>
            <person name="Arend M."/>
            <person name="Barry K.W."/>
            <person name="Binder M."/>
            <person name="Choi C."/>
            <person name="Clum A."/>
            <person name="Copeland A."/>
            <person name="Grisel N."/>
            <person name="Haridas S."/>
            <person name="Kipfer T."/>
            <person name="LaButti K."/>
            <person name="Lindquist E."/>
            <person name="Lipzen A."/>
            <person name="Maire R."/>
            <person name="Meier B."/>
            <person name="Mihaltcheva S."/>
            <person name="Molinier V."/>
            <person name="Murat C."/>
            <person name="Poggeler S."/>
            <person name="Quandt C.A."/>
            <person name="Sperisen C."/>
            <person name="Tritt A."/>
            <person name="Tisserant E."/>
            <person name="Crous P.W."/>
            <person name="Henrissat B."/>
            <person name="Nehls U."/>
            <person name="Egli S."/>
            <person name="Spatafora J.W."/>
            <person name="Grigoriev I.V."/>
            <person name="Martin F.M."/>
        </authorList>
    </citation>
    <scope>NUCLEOTIDE SEQUENCE [LARGE SCALE GENOMIC DNA]</scope>
    <source>
        <strain evidence="4 5">CBS 459.81</strain>
    </source>
</reference>
<dbReference type="CDD" id="cd00067">
    <property type="entry name" value="GAL4"/>
    <property type="match status" value="2"/>
</dbReference>
<proteinExistence type="predicted"/>
<evidence type="ECO:0000256" key="1">
    <source>
        <dbReference type="ARBA" id="ARBA00023242"/>
    </source>
</evidence>
<feature type="region of interest" description="Disordered" evidence="2">
    <location>
        <begin position="124"/>
        <end position="184"/>
    </location>
</feature>
<dbReference type="GO" id="GO:0000981">
    <property type="term" value="F:DNA-binding transcription factor activity, RNA polymerase II-specific"/>
    <property type="evidence" value="ECO:0007669"/>
    <property type="project" value="InterPro"/>
</dbReference>
<dbReference type="InterPro" id="IPR001138">
    <property type="entry name" value="Zn2Cys6_DnaBD"/>
</dbReference>
<evidence type="ECO:0000313" key="4">
    <source>
        <dbReference type="EMBL" id="OCK73805.1"/>
    </source>
</evidence>
<dbReference type="SUPFAM" id="SSF57701">
    <property type="entry name" value="Zn2/Cys6 DNA-binding domain"/>
    <property type="match status" value="1"/>
</dbReference>
<sequence>MTTTRDGSNDTADTVVSGGLQLPTHTVSNAAFDAQEKKCFYCRQDRQKCEWEEGHKKCERCERLNYTCAIDHVPAAADASRRTLRFEKCSFCRQSRQKCLPVDRLWPARCDRCVSRGLACSEPQKKHAEPRQRAASEFTVPMTLPPLSPEGGNDQRSESVSKRQRVESSGAYRETSLQRETSQRDYGYTSLNSGGFRLLELKRGFAGDEIVCELHQWDGRTQYEAVSYLRSFDEGVPITMLTSRKKRLPKTVMPNLHAALKHLRLPDRSRFLWINALCIDHSNTHERNVQVHVVHKIFSQASKVCLWLGETNGSTDGDTSMAFEFAVQLLAPKFFDEAAKDVGAVRKWKALLDLISHPLFERRWVVQEVAVARQATIHYGSYEMNWSDFADVVTMFEHAENQNHAISSLFKRSPDFNHHPDVIGDVQALGASRFINLTSNIFKKSKSESNTGDVTESLLSLEDLVFQLASFKGWDPHDVIYACVSLSQESHGSGFAASEPSRYVRKAADKFLGLLRRKVRCNEKPAALSSGQLHSVQEAAISLLRSESSDLDSKREIESFLSQRLRDRKPYNVNYDLPVLSTYKEFIAHVLRESKSLGILCRPWAPSKQVLADYLDGEVPSWIATLDRAAFGKSPTFASYVRINANPLIGPPGKEPYKASLGLPASWTFPDARSGLNRLLLVEGFVLTTISETRTEALGGNIPLKWLQFVGWDRRDEKPEMKMVPGKYTGGLLRQTTEENLPAKDSGEELPPESLWRTLVADRGPNGSYAPVFYRRACQYAFKQSGVASAINTEQLLDSISLSMVKEFLQRVQEVVWNRQLIKTKRGYLGLAPEAAEKGDLVCILYGCSVPVVIREMEGGAHELVGECYVHGMMDGAALAVQISHKIPKKTFSLQ</sequence>
<dbReference type="GO" id="GO:0008270">
    <property type="term" value="F:zinc ion binding"/>
    <property type="evidence" value="ECO:0007669"/>
    <property type="project" value="InterPro"/>
</dbReference>
<evidence type="ECO:0000313" key="5">
    <source>
        <dbReference type="Proteomes" id="UP000250266"/>
    </source>
</evidence>
<dbReference type="InterPro" id="IPR010730">
    <property type="entry name" value="HET"/>
</dbReference>
<keyword evidence="5" id="KW-1185">Reference proteome</keyword>
<dbReference type="EMBL" id="KV745649">
    <property type="protein sequence ID" value="OCK73805.1"/>
    <property type="molecule type" value="Genomic_DNA"/>
</dbReference>
<dbReference type="OrthoDB" id="3477286at2759"/>
<dbReference type="PANTHER" id="PTHR24148">
    <property type="entry name" value="ANKYRIN REPEAT DOMAIN-CONTAINING PROTEIN 39 HOMOLOG-RELATED"/>
    <property type="match status" value="1"/>
</dbReference>
<evidence type="ECO:0000256" key="2">
    <source>
        <dbReference type="SAM" id="MobiDB-lite"/>
    </source>
</evidence>
<dbReference type="Pfam" id="PF06985">
    <property type="entry name" value="HET"/>
    <property type="match status" value="1"/>
</dbReference>
<dbReference type="InterPro" id="IPR036864">
    <property type="entry name" value="Zn2-C6_fun-type_DNA-bd_sf"/>
</dbReference>
<dbReference type="AlphaFoldDB" id="A0A8E2J910"/>
<dbReference type="InterPro" id="IPR052895">
    <property type="entry name" value="HetReg/Transcr_Mod"/>
</dbReference>
<dbReference type="Pfam" id="PF26639">
    <property type="entry name" value="Het-6_barrel"/>
    <property type="match status" value="1"/>
</dbReference>
<dbReference type="PANTHER" id="PTHR24148:SF64">
    <property type="entry name" value="HETEROKARYON INCOMPATIBILITY DOMAIN-CONTAINING PROTEIN"/>
    <property type="match status" value="1"/>
</dbReference>
<feature type="domain" description="Heterokaryon incompatibility" evidence="3">
    <location>
        <begin position="223"/>
        <end position="368"/>
    </location>
</feature>